<dbReference type="AlphaFoldDB" id="A0A0J9X7S8"/>
<evidence type="ECO:0000313" key="2">
    <source>
        <dbReference type="EMBL" id="CDO53276.1"/>
    </source>
</evidence>
<evidence type="ECO:0000313" key="3">
    <source>
        <dbReference type="Proteomes" id="UP000242525"/>
    </source>
</evidence>
<dbReference type="EMBL" id="CCBN010000004">
    <property type="protein sequence ID" value="CDO53276.1"/>
    <property type="molecule type" value="Genomic_DNA"/>
</dbReference>
<comment type="caution">
    <text evidence="2">The sequence shown here is derived from an EMBL/GenBank/DDBJ whole genome shotgun (WGS) entry which is preliminary data.</text>
</comment>
<reference evidence="2" key="1">
    <citation type="submission" date="2014-03" db="EMBL/GenBank/DDBJ databases">
        <authorList>
            <person name="Casaregola S."/>
        </authorList>
    </citation>
    <scope>NUCLEOTIDE SEQUENCE [LARGE SCALE GENOMIC DNA]</scope>
    <source>
        <strain evidence="2">CLIB 918</strain>
    </source>
</reference>
<name>A0A0J9X7S8_GEOCN</name>
<keyword evidence="3" id="KW-1185">Reference proteome</keyword>
<evidence type="ECO:0000256" key="1">
    <source>
        <dbReference type="SAM" id="MobiDB-lite"/>
    </source>
</evidence>
<feature type="compositionally biased region" description="Polar residues" evidence="1">
    <location>
        <begin position="170"/>
        <end position="186"/>
    </location>
</feature>
<organism evidence="2 3">
    <name type="scientific">Geotrichum candidum</name>
    <name type="common">Oospora lactis</name>
    <name type="synonym">Dipodascus geotrichum</name>
    <dbReference type="NCBI Taxonomy" id="1173061"/>
    <lineage>
        <taxon>Eukaryota</taxon>
        <taxon>Fungi</taxon>
        <taxon>Dikarya</taxon>
        <taxon>Ascomycota</taxon>
        <taxon>Saccharomycotina</taxon>
        <taxon>Dipodascomycetes</taxon>
        <taxon>Dipodascales</taxon>
        <taxon>Dipodascaceae</taxon>
        <taxon>Geotrichum</taxon>
    </lineage>
</organism>
<feature type="compositionally biased region" description="Basic and acidic residues" evidence="1">
    <location>
        <begin position="125"/>
        <end position="137"/>
    </location>
</feature>
<accession>A0A0J9X7S8</accession>
<dbReference type="Proteomes" id="UP000242525">
    <property type="component" value="Unassembled WGS sequence"/>
</dbReference>
<gene>
    <name evidence="2" type="ORF">BN980_GECA04s07138g</name>
</gene>
<proteinExistence type="predicted"/>
<feature type="compositionally biased region" description="Basic residues" evidence="1">
    <location>
        <begin position="85"/>
        <end position="94"/>
    </location>
</feature>
<protein>
    <submittedName>
        <fullName evidence="2">Uncharacterized protein</fullName>
    </submittedName>
</protein>
<feature type="region of interest" description="Disordered" evidence="1">
    <location>
        <begin position="1"/>
        <end position="187"/>
    </location>
</feature>
<sequence>MAPSNPHPRGRTNPAADTVPMQEGFARRIHSDDNDDGTDQNNSNSDSDAHQLAQVLSARRKRDAEKKRRRLGLSVNSRDGVSAAKVRKPVARRRTGLDRFQHATGAVHITPDVPEGGTATSADTVADKKPNENDKKPPGPSTTIPLVNPHLFHDARANPTANTPANARTQQLKSLQSRNSGTSESATELDRKVDLLYHTGGLATTSFSSFQKFDQSSRPPKSFEEREKVRKMHAGIELAMRNRVKNSNQNRRKK</sequence>
<feature type="compositionally biased region" description="Low complexity" evidence="1">
    <location>
        <begin position="157"/>
        <end position="169"/>
    </location>
</feature>